<dbReference type="KEGG" id="abas:ACPOL_5118"/>
<keyword evidence="5 7" id="KW-0560">Oxidoreductase</keyword>
<comment type="pathway">
    <text evidence="1 7">Amino-acid biosynthesis; L-proline biosynthesis; L-glutamate 5-semialdehyde from L-glutamate: step 2/2.</text>
</comment>
<dbReference type="UniPathway" id="UPA00098">
    <property type="reaction ID" value="UER00360"/>
</dbReference>
<dbReference type="GO" id="GO:0004350">
    <property type="term" value="F:glutamate-5-semialdehyde dehydrogenase activity"/>
    <property type="evidence" value="ECO:0007669"/>
    <property type="project" value="UniProtKB-UniRule"/>
</dbReference>
<keyword evidence="3 7" id="KW-0641">Proline biosynthesis</keyword>
<comment type="function">
    <text evidence="7">Catalyzes the NADPH-dependent reduction of L-glutamate 5-phosphate into L-glutamate 5-semialdehyde and phosphate. The product spontaneously undergoes cyclization to form 1-pyrroline-5-carboxylate.</text>
</comment>
<sequence>MSAAAVEPVKAGDVAELAFAAKRAGRKLASLSASDKDQILSRIAASLERHVAEVLRANEEDAAEARVAVDRGEMSKALYQRLLLSPEKLQGMIDGVRAVAKLDDPAGKMLQRTLLDDGLILEKVSVPLGLLAIIFEARPDAITQISALAIKSGNAVILKGGREVERTMAAVLVAIHEALRGSGLVDEAAVSGVYGRAPVEALLKLSGTIDLVIPRGSNALVQHIQNNTDIPVLGHADGVCHVYIDAAADLDMAIAIAVDSKVQYPAVCNAAETILVHRAIAEAALPALADALEAKQVKIRGDGRTRGFLSGHAVDLVGDDEWHTEYSDLVVAVRVVDDLDEALDHIERYGSHHTDSIVTEDADAARRFLDEVDSANVLHNCSTRFSDGFRYGFGSEVGISTSKLHARGPVGLEGLVTYKYRLLGHGQVVKDYAGKPARPFKHLKL</sequence>
<evidence type="ECO:0000256" key="1">
    <source>
        <dbReference type="ARBA" id="ARBA00004985"/>
    </source>
</evidence>
<keyword evidence="7" id="KW-0963">Cytoplasm</keyword>
<reference evidence="9 10" key="1">
    <citation type="journal article" date="2018" name="Front. Microbiol.">
        <title>Hydrolytic Capabilities as a Key to Environmental Success: Chitinolytic and Cellulolytic Acidobacteria From Acidic Sub-arctic Soils and Boreal Peatlands.</title>
        <authorList>
            <person name="Belova S.E."/>
            <person name="Ravin N.V."/>
            <person name="Pankratov T.A."/>
            <person name="Rakitin A.L."/>
            <person name="Ivanova A.A."/>
            <person name="Beletsky A.V."/>
            <person name="Mardanov A.V."/>
            <person name="Sinninghe Damste J.S."/>
            <person name="Dedysh S.N."/>
        </authorList>
    </citation>
    <scope>NUCLEOTIDE SEQUENCE [LARGE SCALE GENOMIC DNA]</scope>
    <source>
        <strain evidence="9 10">SBC82</strain>
    </source>
</reference>
<evidence type="ECO:0000256" key="7">
    <source>
        <dbReference type="HAMAP-Rule" id="MF_00412"/>
    </source>
</evidence>
<dbReference type="InterPro" id="IPR000965">
    <property type="entry name" value="GPR_dom"/>
</dbReference>
<evidence type="ECO:0000259" key="8">
    <source>
        <dbReference type="Pfam" id="PF00171"/>
    </source>
</evidence>
<dbReference type="NCBIfam" id="TIGR00407">
    <property type="entry name" value="proA"/>
    <property type="match status" value="1"/>
</dbReference>
<dbReference type="InterPro" id="IPR016162">
    <property type="entry name" value="Ald_DH_N"/>
</dbReference>
<dbReference type="GO" id="GO:0050661">
    <property type="term" value="F:NADP binding"/>
    <property type="evidence" value="ECO:0007669"/>
    <property type="project" value="InterPro"/>
</dbReference>
<dbReference type="PANTHER" id="PTHR11063">
    <property type="entry name" value="GLUTAMATE SEMIALDEHYDE DEHYDROGENASE"/>
    <property type="match status" value="1"/>
</dbReference>
<protein>
    <recommendedName>
        <fullName evidence="7">Gamma-glutamyl phosphate reductase</fullName>
        <shortName evidence="7">GPR</shortName>
        <ecNumber evidence="7">1.2.1.41</ecNumber>
    </recommendedName>
    <alternativeName>
        <fullName evidence="7">Glutamate-5-semialdehyde dehydrogenase</fullName>
    </alternativeName>
    <alternativeName>
        <fullName evidence="7">Glutamyl-gamma-semialdehyde dehydrogenase</fullName>
        <shortName evidence="7">GSA dehydrogenase</shortName>
    </alternativeName>
</protein>
<dbReference type="PIRSF" id="PIRSF000151">
    <property type="entry name" value="GPR"/>
    <property type="match status" value="1"/>
</dbReference>
<evidence type="ECO:0000313" key="10">
    <source>
        <dbReference type="Proteomes" id="UP000253606"/>
    </source>
</evidence>
<dbReference type="NCBIfam" id="NF001221">
    <property type="entry name" value="PRK00197.1"/>
    <property type="match status" value="1"/>
</dbReference>
<feature type="domain" description="Aldehyde dehydrogenase" evidence="8">
    <location>
        <begin position="6"/>
        <end position="297"/>
    </location>
</feature>
<evidence type="ECO:0000256" key="2">
    <source>
        <dbReference type="ARBA" id="ARBA00022605"/>
    </source>
</evidence>
<evidence type="ECO:0000256" key="4">
    <source>
        <dbReference type="ARBA" id="ARBA00022857"/>
    </source>
</evidence>
<dbReference type="PANTHER" id="PTHR11063:SF8">
    <property type="entry name" value="DELTA-1-PYRROLINE-5-CARBOXYLATE SYNTHASE"/>
    <property type="match status" value="1"/>
</dbReference>
<evidence type="ECO:0000256" key="3">
    <source>
        <dbReference type="ARBA" id="ARBA00022650"/>
    </source>
</evidence>
<dbReference type="EMBL" id="CP030840">
    <property type="protein sequence ID" value="AXC14374.1"/>
    <property type="molecule type" value="Genomic_DNA"/>
</dbReference>
<dbReference type="InterPro" id="IPR016161">
    <property type="entry name" value="Ald_DH/histidinol_DH"/>
</dbReference>
<proteinExistence type="inferred from homology"/>
<dbReference type="RefSeq" id="WP_114209163.1">
    <property type="nucleotide sequence ID" value="NZ_CP030840.1"/>
</dbReference>
<dbReference type="AlphaFoldDB" id="A0A2Z5G6S1"/>
<dbReference type="FunFam" id="3.40.309.10:FF:000006">
    <property type="entry name" value="Gamma-glutamyl phosphate reductase"/>
    <property type="match status" value="1"/>
</dbReference>
<evidence type="ECO:0000256" key="5">
    <source>
        <dbReference type="ARBA" id="ARBA00023002"/>
    </source>
</evidence>
<comment type="catalytic activity">
    <reaction evidence="6 7">
        <text>L-glutamate 5-semialdehyde + phosphate + NADP(+) = L-glutamyl 5-phosphate + NADPH + H(+)</text>
        <dbReference type="Rhea" id="RHEA:19541"/>
        <dbReference type="ChEBI" id="CHEBI:15378"/>
        <dbReference type="ChEBI" id="CHEBI:43474"/>
        <dbReference type="ChEBI" id="CHEBI:57783"/>
        <dbReference type="ChEBI" id="CHEBI:58066"/>
        <dbReference type="ChEBI" id="CHEBI:58274"/>
        <dbReference type="ChEBI" id="CHEBI:58349"/>
        <dbReference type="EC" id="1.2.1.41"/>
    </reaction>
</comment>
<comment type="subcellular location">
    <subcellularLocation>
        <location evidence="7">Cytoplasm</location>
    </subcellularLocation>
</comment>
<dbReference type="SUPFAM" id="SSF53720">
    <property type="entry name" value="ALDH-like"/>
    <property type="match status" value="1"/>
</dbReference>
<dbReference type="GO" id="GO:0055129">
    <property type="term" value="P:L-proline biosynthetic process"/>
    <property type="evidence" value="ECO:0007669"/>
    <property type="project" value="UniProtKB-UniRule"/>
</dbReference>
<keyword evidence="4 7" id="KW-0521">NADP</keyword>
<name>A0A2Z5G6S1_9BACT</name>
<dbReference type="Proteomes" id="UP000253606">
    <property type="component" value="Chromosome"/>
</dbReference>
<organism evidence="9 10">
    <name type="scientific">Acidisarcina polymorpha</name>
    <dbReference type="NCBI Taxonomy" id="2211140"/>
    <lineage>
        <taxon>Bacteria</taxon>
        <taxon>Pseudomonadati</taxon>
        <taxon>Acidobacteriota</taxon>
        <taxon>Terriglobia</taxon>
        <taxon>Terriglobales</taxon>
        <taxon>Acidobacteriaceae</taxon>
        <taxon>Acidisarcina</taxon>
    </lineage>
</organism>
<dbReference type="Pfam" id="PF00171">
    <property type="entry name" value="Aldedh"/>
    <property type="match status" value="1"/>
</dbReference>
<gene>
    <name evidence="7" type="primary">proA</name>
    <name evidence="9" type="ORF">ACPOL_5118</name>
</gene>
<keyword evidence="2 7" id="KW-0028">Amino-acid biosynthesis</keyword>
<dbReference type="InterPro" id="IPR020593">
    <property type="entry name" value="G-glutamylP_reductase_CS"/>
</dbReference>
<dbReference type="Gene3D" id="3.40.309.10">
    <property type="entry name" value="Aldehyde Dehydrogenase, Chain A, domain 2"/>
    <property type="match status" value="1"/>
</dbReference>
<evidence type="ECO:0000256" key="6">
    <source>
        <dbReference type="ARBA" id="ARBA00049024"/>
    </source>
</evidence>
<keyword evidence="10" id="KW-1185">Reference proteome</keyword>
<accession>A0A2Z5G6S1</accession>
<dbReference type="InterPro" id="IPR016163">
    <property type="entry name" value="Ald_DH_C"/>
</dbReference>
<dbReference type="CDD" id="cd07079">
    <property type="entry name" value="ALDH_F18-19_ProA-GPR"/>
    <property type="match status" value="1"/>
</dbReference>
<dbReference type="GO" id="GO:0005737">
    <property type="term" value="C:cytoplasm"/>
    <property type="evidence" value="ECO:0007669"/>
    <property type="project" value="UniProtKB-SubCell"/>
</dbReference>
<dbReference type="EC" id="1.2.1.41" evidence="7"/>
<dbReference type="HAMAP" id="MF_00412">
    <property type="entry name" value="ProA"/>
    <property type="match status" value="1"/>
</dbReference>
<dbReference type="Gene3D" id="3.40.605.10">
    <property type="entry name" value="Aldehyde Dehydrogenase, Chain A, domain 1"/>
    <property type="match status" value="1"/>
</dbReference>
<dbReference type="PROSITE" id="PS01223">
    <property type="entry name" value="PROA"/>
    <property type="match status" value="1"/>
</dbReference>
<dbReference type="InterPro" id="IPR012134">
    <property type="entry name" value="Glu-5-SA_DH"/>
</dbReference>
<comment type="similarity">
    <text evidence="7">Belongs to the gamma-glutamyl phosphate reductase family.</text>
</comment>
<evidence type="ECO:0000313" key="9">
    <source>
        <dbReference type="EMBL" id="AXC14374.1"/>
    </source>
</evidence>
<dbReference type="InterPro" id="IPR015590">
    <property type="entry name" value="Aldehyde_DH_dom"/>
</dbReference>
<dbReference type="OrthoDB" id="9809970at2"/>